<dbReference type="SUPFAM" id="SSF47616">
    <property type="entry name" value="GST C-terminal domain-like"/>
    <property type="match status" value="1"/>
</dbReference>
<dbReference type="CDD" id="cd03182">
    <property type="entry name" value="GST_C_GTT2_like"/>
    <property type="match status" value="1"/>
</dbReference>
<dbReference type="Gene3D" id="1.20.1050.10">
    <property type="match status" value="1"/>
</dbReference>
<dbReference type="InterPro" id="IPR004045">
    <property type="entry name" value="Glutathione_S-Trfase_N"/>
</dbReference>
<proteinExistence type="predicted"/>
<evidence type="ECO:0000259" key="2">
    <source>
        <dbReference type="PROSITE" id="PS50405"/>
    </source>
</evidence>
<protein>
    <submittedName>
        <fullName evidence="3">Glutathione S-transferase</fullName>
    </submittedName>
</protein>
<name>A0ABU0JEK5_9HYPH</name>
<feature type="domain" description="GST C-terminal" evidence="2">
    <location>
        <begin position="88"/>
        <end position="226"/>
    </location>
</feature>
<dbReference type="Pfam" id="PF00043">
    <property type="entry name" value="GST_C"/>
    <property type="match status" value="1"/>
</dbReference>
<dbReference type="SFLD" id="SFLDG00358">
    <property type="entry name" value="Main_(cytGST)"/>
    <property type="match status" value="1"/>
</dbReference>
<dbReference type="CDD" id="cd03051">
    <property type="entry name" value="GST_N_GTT2_like"/>
    <property type="match status" value="1"/>
</dbReference>
<dbReference type="InterPro" id="IPR036249">
    <property type="entry name" value="Thioredoxin-like_sf"/>
</dbReference>
<dbReference type="InterPro" id="IPR034345">
    <property type="entry name" value="Gtt2-like_N"/>
</dbReference>
<evidence type="ECO:0000259" key="1">
    <source>
        <dbReference type="PROSITE" id="PS50404"/>
    </source>
</evidence>
<dbReference type="EMBL" id="JAUSVX010000013">
    <property type="protein sequence ID" value="MDQ0472705.1"/>
    <property type="molecule type" value="Genomic_DNA"/>
</dbReference>
<organism evidence="3 4">
    <name type="scientific">Labrys wisconsinensis</name>
    <dbReference type="NCBI Taxonomy" id="425677"/>
    <lineage>
        <taxon>Bacteria</taxon>
        <taxon>Pseudomonadati</taxon>
        <taxon>Pseudomonadota</taxon>
        <taxon>Alphaproteobacteria</taxon>
        <taxon>Hyphomicrobiales</taxon>
        <taxon>Xanthobacteraceae</taxon>
        <taxon>Labrys</taxon>
    </lineage>
</organism>
<dbReference type="PANTHER" id="PTHR44051">
    <property type="entry name" value="GLUTATHIONE S-TRANSFERASE-RELATED"/>
    <property type="match status" value="1"/>
</dbReference>
<dbReference type="Gene3D" id="3.40.30.10">
    <property type="entry name" value="Glutaredoxin"/>
    <property type="match status" value="1"/>
</dbReference>
<sequence>MKIYDRSGFPNPSRIRVVLAEKGLETQIEFVTVDLIGAEHKQAPFLAMNPSGKIPLLELDDGTLISESTAITEYFDNLDGNPTLTGKTPREKAMIHMMQKRAETELMDGVDGYFHYATAGLGPLMQPYVSPEWAGRKEWGERQGARAVRGMKYFDGVLKSRTFVAGDTFSMADITVFASLNFAEAAGLAIPEECTALVAWRSKVAELPSVKNRSGQAFLPEDLKRFGL</sequence>
<feature type="domain" description="GST N-terminal" evidence="1">
    <location>
        <begin position="1"/>
        <end position="83"/>
    </location>
</feature>
<dbReference type="InterPro" id="IPR036282">
    <property type="entry name" value="Glutathione-S-Trfase_C_sf"/>
</dbReference>
<dbReference type="Pfam" id="PF13409">
    <property type="entry name" value="GST_N_2"/>
    <property type="match status" value="1"/>
</dbReference>
<dbReference type="SFLD" id="SFLDS00019">
    <property type="entry name" value="Glutathione_Transferase_(cytos"/>
    <property type="match status" value="1"/>
</dbReference>
<dbReference type="InterPro" id="IPR004046">
    <property type="entry name" value="GST_C"/>
</dbReference>
<evidence type="ECO:0000313" key="4">
    <source>
        <dbReference type="Proteomes" id="UP001242480"/>
    </source>
</evidence>
<dbReference type="PROSITE" id="PS50405">
    <property type="entry name" value="GST_CTER"/>
    <property type="match status" value="1"/>
</dbReference>
<dbReference type="Proteomes" id="UP001242480">
    <property type="component" value="Unassembled WGS sequence"/>
</dbReference>
<evidence type="ECO:0000313" key="3">
    <source>
        <dbReference type="EMBL" id="MDQ0472705.1"/>
    </source>
</evidence>
<accession>A0ABU0JEK5</accession>
<dbReference type="InterPro" id="IPR010987">
    <property type="entry name" value="Glutathione-S-Trfase_C-like"/>
</dbReference>
<dbReference type="InterPro" id="IPR034346">
    <property type="entry name" value="Gtt2-like_C"/>
</dbReference>
<comment type="caution">
    <text evidence="3">The sequence shown here is derived from an EMBL/GenBank/DDBJ whole genome shotgun (WGS) entry which is preliminary data.</text>
</comment>
<gene>
    <name evidence="3" type="ORF">QO011_005735</name>
</gene>
<dbReference type="SUPFAM" id="SSF52833">
    <property type="entry name" value="Thioredoxin-like"/>
    <property type="match status" value="1"/>
</dbReference>
<keyword evidence="4" id="KW-1185">Reference proteome</keyword>
<dbReference type="PANTHER" id="PTHR44051:SF8">
    <property type="entry name" value="GLUTATHIONE S-TRANSFERASE GSTA"/>
    <property type="match status" value="1"/>
</dbReference>
<dbReference type="RefSeq" id="WP_307279908.1">
    <property type="nucleotide sequence ID" value="NZ_JAUSVX010000013.1"/>
</dbReference>
<dbReference type="InterPro" id="IPR040079">
    <property type="entry name" value="Glutathione_S-Trfase"/>
</dbReference>
<reference evidence="3 4" key="1">
    <citation type="submission" date="2023-07" db="EMBL/GenBank/DDBJ databases">
        <title>Genomic Encyclopedia of Type Strains, Phase IV (KMG-IV): sequencing the most valuable type-strain genomes for metagenomic binning, comparative biology and taxonomic classification.</title>
        <authorList>
            <person name="Goeker M."/>
        </authorList>
    </citation>
    <scope>NUCLEOTIDE SEQUENCE [LARGE SCALE GENOMIC DNA]</scope>
    <source>
        <strain evidence="3 4">DSM 19619</strain>
    </source>
</reference>
<dbReference type="PROSITE" id="PS50404">
    <property type="entry name" value="GST_NTER"/>
    <property type="match status" value="1"/>
</dbReference>